<dbReference type="GO" id="GO:0003677">
    <property type="term" value="F:DNA binding"/>
    <property type="evidence" value="ECO:0007669"/>
    <property type="project" value="InterPro"/>
</dbReference>
<gene>
    <name evidence="3" type="ORF">AaE_014784</name>
</gene>
<evidence type="ECO:0000256" key="1">
    <source>
        <dbReference type="ARBA" id="ARBA00023172"/>
    </source>
</evidence>
<proteinExistence type="predicted"/>
<feature type="chain" id="PRO_5025692110" description="Tyr recombinase domain-containing protein" evidence="2">
    <location>
        <begin position="21"/>
        <end position="183"/>
    </location>
</feature>
<dbReference type="Gene3D" id="1.10.443.10">
    <property type="entry name" value="Intergrase catalytic core"/>
    <property type="match status" value="1"/>
</dbReference>
<protein>
    <recommendedName>
        <fullName evidence="5">Tyr recombinase domain-containing protein</fullName>
    </recommendedName>
</protein>
<reference evidence="3 4" key="1">
    <citation type="submission" date="2019-06" db="EMBL/GenBank/DDBJ databases">
        <title>Genomics analysis of Aphanomyces spp. identifies a new class of oomycete effector associated with host adaptation.</title>
        <authorList>
            <person name="Gaulin E."/>
        </authorList>
    </citation>
    <scope>NUCLEOTIDE SEQUENCE [LARGE SCALE GENOMIC DNA]</scope>
    <source>
        <strain evidence="3 4">E</strain>
    </source>
</reference>
<evidence type="ECO:0000313" key="4">
    <source>
        <dbReference type="Proteomes" id="UP000469452"/>
    </source>
</evidence>
<dbReference type="SUPFAM" id="SSF56349">
    <property type="entry name" value="DNA breaking-rejoining enzymes"/>
    <property type="match status" value="1"/>
</dbReference>
<dbReference type="InterPro" id="IPR011010">
    <property type="entry name" value="DNA_brk_join_enz"/>
</dbReference>
<organism evidence="3 4">
    <name type="scientific">Aphanomyces astaci</name>
    <name type="common">Crayfish plague agent</name>
    <dbReference type="NCBI Taxonomy" id="112090"/>
    <lineage>
        <taxon>Eukaryota</taxon>
        <taxon>Sar</taxon>
        <taxon>Stramenopiles</taxon>
        <taxon>Oomycota</taxon>
        <taxon>Saprolegniomycetes</taxon>
        <taxon>Saprolegniales</taxon>
        <taxon>Verrucalvaceae</taxon>
        <taxon>Aphanomyces</taxon>
    </lineage>
</organism>
<accession>A0A6A4Z003</accession>
<evidence type="ECO:0008006" key="5">
    <source>
        <dbReference type="Google" id="ProtNLM"/>
    </source>
</evidence>
<dbReference type="GO" id="GO:0015074">
    <property type="term" value="P:DNA integration"/>
    <property type="evidence" value="ECO:0007669"/>
    <property type="project" value="InterPro"/>
</dbReference>
<dbReference type="AlphaFoldDB" id="A0A6A4Z003"/>
<dbReference type="Proteomes" id="UP000469452">
    <property type="component" value="Unassembled WGS sequence"/>
</dbReference>
<keyword evidence="2" id="KW-0732">Signal</keyword>
<dbReference type="InterPro" id="IPR013762">
    <property type="entry name" value="Integrase-like_cat_sf"/>
</dbReference>
<feature type="signal peptide" evidence="2">
    <location>
        <begin position="1"/>
        <end position="20"/>
    </location>
</feature>
<evidence type="ECO:0000313" key="3">
    <source>
        <dbReference type="EMBL" id="KAF0704738.1"/>
    </source>
</evidence>
<dbReference type="EMBL" id="VJMI01020340">
    <property type="protein sequence ID" value="KAF0704738.1"/>
    <property type="molecule type" value="Genomic_DNA"/>
</dbReference>
<name>A0A6A4Z003_APHAT</name>
<keyword evidence="1" id="KW-0233">DNA recombination</keyword>
<sequence length="183" mass="21110">MHPFVGSLLPLLLAVGFLHCFRISEVLNLRFNDVQLVSEGSGRYLSVRLLWHKKANVEEDCQIYHLVDETTYPCLRVCTFHEEYLSTLRASGANLSSTAFVFSNFIFQHGSDPRVDWQRALEQKVLGKVLSDVVKMIPNLPIGISLHTLRRGGAFYWVFKSTERRFNFRELMAWCRLSDVNTL</sequence>
<comment type="caution">
    <text evidence="3">The sequence shown here is derived from an EMBL/GenBank/DDBJ whole genome shotgun (WGS) entry which is preliminary data.</text>
</comment>
<dbReference type="GO" id="GO:0006310">
    <property type="term" value="P:DNA recombination"/>
    <property type="evidence" value="ECO:0007669"/>
    <property type="project" value="UniProtKB-KW"/>
</dbReference>
<evidence type="ECO:0000256" key="2">
    <source>
        <dbReference type="SAM" id="SignalP"/>
    </source>
</evidence>